<dbReference type="PROSITE" id="PS50158">
    <property type="entry name" value="ZF_CCHC"/>
    <property type="match status" value="1"/>
</dbReference>
<dbReference type="AlphaFoldDB" id="A0AAV2P3D8"/>
<evidence type="ECO:0000256" key="2">
    <source>
        <dbReference type="ARBA" id="ARBA00022771"/>
    </source>
</evidence>
<dbReference type="Pfam" id="PF06839">
    <property type="entry name" value="Zn_ribbon_GRF"/>
    <property type="match status" value="1"/>
</dbReference>
<dbReference type="PANTHER" id="PTHR47481:SF22">
    <property type="entry name" value="RETROTRANSPOSON GAG DOMAIN-CONTAINING PROTEIN"/>
    <property type="match status" value="1"/>
</dbReference>
<accession>A0AAV2P3D8</accession>
<dbReference type="GO" id="GO:0003676">
    <property type="term" value="F:nucleic acid binding"/>
    <property type="evidence" value="ECO:0007669"/>
    <property type="project" value="InterPro"/>
</dbReference>
<evidence type="ECO:0000259" key="6">
    <source>
        <dbReference type="PROSITE" id="PS50158"/>
    </source>
</evidence>
<evidence type="ECO:0000256" key="5">
    <source>
        <dbReference type="SAM" id="MobiDB-lite"/>
    </source>
</evidence>
<feature type="compositionally biased region" description="Basic and acidic residues" evidence="5">
    <location>
        <begin position="216"/>
        <end position="230"/>
    </location>
</feature>
<dbReference type="InterPro" id="IPR010666">
    <property type="entry name" value="Znf_GRF"/>
</dbReference>
<evidence type="ECO:0000313" key="9">
    <source>
        <dbReference type="Proteomes" id="UP001497644"/>
    </source>
</evidence>
<dbReference type="InterPro" id="IPR001878">
    <property type="entry name" value="Znf_CCHC"/>
</dbReference>
<dbReference type="GO" id="GO:0008270">
    <property type="term" value="F:zinc ion binding"/>
    <property type="evidence" value="ECO:0007669"/>
    <property type="project" value="UniProtKB-KW"/>
</dbReference>
<keyword evidence="2 4" id="KW-0863">Zinc-finger</keyword>
<sequence length="363" mass="40234">MSHDAGNSSSTLQLKLQGRKNYSTWKVAMKTDLQKEGLWDCIEAPPGGSISTDEEDLRHARDKIIRSLNSVPYSNVKDAKTAAEVWKELKRAFEDTELTRCVGLLRTLITTQFINCASVNDYIDTVITTAHTLDEIGIKIGDELIGMLLLAGLPKEYKFTKLENSGTPITGDAIKTKLLQDNKLLKLKENKDPERLSSKWAKPQGSGCDSSLRASDSAESRDNAANERSSRVSNLDRNGVNAGHGSRISTSNSTSNNDWASSSMNDTVLCLCDQPARKYKVKKDSPNKGRTFYKCTNNQTNPTCNFYKWADKNDVDNCGNTDWNNQSRVPQKGSAPKKPRLAGSKRKCSKCGMEGHTRTRCPE</sequence>
<dbReference type="Proteomes" id="UP001497644">
    <property type="component" value="Chromosome 7"/>
</dbReference>
<dbReference type="PANTHER" id="PTHR47481">
    <property type="match status" value="1"/>
</dbReference>
<evidence type="ECO:0000313" key="8">
    <source>
        <dbReference type="EMBL" id="CAL1686448.1"/>
    </source>
</evidence>
<name>A0AAV2P3D8_9HYME</name>
<evidence type="ECO:0000256" key="3">
    <source>
        <dbReference type="ARBA" id="ARBA00022833"/>
    </source>
</evidence>
<organism evidence="8 9">
    <name type="scientific">Lasius platythorax</name>
    <dbReference type="NCBI Taxonomy" id="488582"/>
    <lineage>
        <taxon>Eukaryota</taxon>
        <taxon>Metazoa</taxon>
        <taxon>Ecdysozoa</taxon>
        <taxon>Arthropoda</taxon>
        <taxon>Hexapoda</taxon>
        <taxon>Insecta</taxon>
        <taxon>Pterygota</taxon>
        <taxon>Neoptera</taxon>
        <taxon>Endopterygota</taxon>
        <taxon>Hymenoptera</taxon>
        <taxon>Apocrita</taxon>
        <taxon>Aculeata</taxon>
        <taxon>Formicoidea</taxon>
        <taxon>Formicidae</taxon>
        <taxon>Formicinae</taxon>
        <taxon>Lasius</taxon>
        <taxon>Lasius</taxon>
    </lineage>
</organism>
<proteinExistence type="predicted"/>
<reference evidence="8" key="1">
    <citation type="submission" date="2024-04" db="EMBL/GenBank/DDBJ databases">
        <authorList>
            <consortium name="Molecular Ecology Group"/>
        </authorList>
    </citation>
    <scope>NUCLEOTIDE SEQUENCE</scope>
</reference>
<gene>
    <name evidence="8" type="ORF">LPLAT_LOCUS11829</name>
</gene>
<protein>
    <submittedName>
        <fullName evidence="8">Uncharacterized protein</fullName>
    </submittedName>
</protein>
<feature type="compositionally biased region" description="Low complexity" evidence="5">
    <location>
        <begin position="246"/>
        <end position="259"/>
    </location>
</feature>
<dbReference type="PROSITE" id="PS51999">
    <property type="entry name" value="ZF_GRF"/>
    <property type="match status" value="1"/>
</dbReference>
<feature type="region of interest" description="Disordered" evidence="5">
    <location>
        <begin position="194"/>
        <end position="259"/>
    </location>
</feature>
<evidence type="ECO:0000256" key="4">
    <source>
        <dbReference type="PROSITE-ProRule" id="PRU00047"/>
    </source>
</evidence>
<feature type="domain" description="GRF-type" evidence="7">
    <location>
        <begin position="270"/>
        <end position="313"/>
    </location>
</feature>
<keyword evidence="9" id="KW-1185">Reference proteome</keyword>
<keyword evidence="3" id="KW-0862">Zinc</keyword>
<keyword evidence="1" id="KW-0479">Metal-binding</keyword>
<evidence type="ECO:0000259" key="7">
    <source>
        <dbReference type="PROSITE" id="PS51999"/>
    </source>
</evidence>
<feature type="compositionally biased region" description="Basic residues" evidence="5">
    <location>
        <begin position="335"/>
        <end position="349"/>
    </location>
</feature>
<evidence type="ECO:0000256" key="1">
    <source>
        <dbReference type="ARBA" id="ARBA00022723"/>
    </source>
</evidence>
<dbReference type="Pfam" id="PF14223">
    <property type="entry name" value="Retrotran_gag_2"/>
    <property type="match status" value="1"/>
</dbReference>
<feature type="compositionally biased region" description="Basic and acidic residues" evidence="5">
    <location>
        <begin position="353"/>
        <end position="363"/>
    </location>
</feature>
<feature type="region of interest" description="Disordered" evidence="5">
    <location>
        <begin position="322"/>
        <end position="363"/>
    </location>
</feature>
<dbReference type="EMBL" id="OZ034830">
    <property type="protein sequence ID" value="CAL1686448.1"/>
    <property type="molecule type" value="Genomic_DNA"/>
</dbReference>
<feature type="domain" description="CCHC-type" evidence="6">
    <location>
        <begin position="346"/>
        <end position="363"/>
    </location>
</feature>